<keyword evidence="3" id="KW-0007">Acetylation</keyword>
<dbReference type="Gene3D" id="2.120.10.30">
    <property type="entry name" value="TolB, C-terminal domain"/>
    <property type="match status" value="2"/>
</dbReference>
<dbReference type="InterPro" id="IPR001375">
    <property type="entry name" value="Peptidase_S9_cat"/>
</dbReference>
<evidence type="ECO:0000256" key="2">
    <source>
        <dbReference type="ARBA" id="ARBA00022825"/>
    </source>
</evidence>
<dbReference type="RefSeq" id="WP_154278686.1">
    <property type="nucleotide sequence ID" value="NZ_JBHUJQ010000001.1"/>
</dbReference>
<dbReference type="Gene3D" id="3.40.50.1820">
    <property type="entry name" value="alpha/beta hydrolase"/>
    <property type="match status" value="1"/>
</dbReference>
<feature type="domain" description="Peptidase S9 prolyl oligopeptidase catalytic" evidence="8">
    <location>
        <begin position="493"/>
        <end position="690"/>
    </location>
</feature>
<evidence type="ECO:0000313" key="10">
    <source>
        <dbReference type="EMBL" id="MRX74517.1"/>
    </source>
</evidence>
<feature type="domain" description="Dipeptidylpeptidase IV N-terminal" evidence="9">
    <location>
        <begin position="294"/>
        <end position="395"/>
    </location>
</feature>
<keyword evidence="7" id="KW-0732">Signal</keyword>
<evidence type="ECO:0000256" key="5">
    <source>
        <dbReference type="ARBA" id="ARBA00032596"/>
    </source>
</evidence>
<dbReference type="EMBL" id="WKKH01000001">
    <property type="protein sequence ID" value="MRX74517.1"/>
    <property type="molecule type" value="Genomic_DNA"/>
</dbReference>
<dbReference type="InterPro" id="IPR011042">
    <property type="entry name" value="6-blade_b-propeller_TolB-like"/>
</dbReference>
<dbReference type="SUPFAM" id="SSF82171">
    <property type="entry name" value="DPP6 N-terminal domain-like"/>
    <property type="match status" value="1"/>
</dbReference>
<dbReference type="PROSITE" id="PS00708">
    <property type="entry name" value="PRO_ENDOPEP_SER"/>
    <property type="match status" value="1"/>
</dbReference>
<dbReference type="Pfam" id="PF00326">
    <property type="entry name" value="Peptidase_S9"/>
    <property type="match status" value="1"/>
</dbReference>
<keyword evidence="11" id="KW-1185">Reference proteome</keyword>
<name>A0A7K0FSD2_9SPHI</name>
<dbReference type="PANTHER" id="PTHR42776:SF27">
    <property type="entry name" value="DIPEPTIDYL PEPTIDASE FAMILY MEMBER 6"/>
    <property type="match status" value="1"/>
</dbReference>
<dbReference type="InterPro" id="IPR002469">
    <property type="entry name" value="Peptidase_S9B_N"/>
</dbReference>
<feature type="chain" id="PRO_5029565717" description="Acyl-peptide hydrolase" evidence="7">
    <location>
        <begin position="20"/>
        <end position="692"/>
    </location>
</feature>
<dbReference type="PROSITE" id="PS51257">
    <property type="entry name" value="PROKAR_LIPOPROTEIN"/>
    <property type="match status" value="1"/>
</dbReference>
<comment type="caution">
    <text evidence="10">The sequence shown here is derived from an EMBL/GenBank/DDBJ whole genome shotgun (WGS) entry which is preliminary data.</text>
</comment>
<reference evidence="10 11" key="1">
    <citation type="submission" date="2019-11" db="EMBL/GenBank/DDBJ databases">
        <title>Pedobacter petrophilus genome.</title>
        <authorList>
            <person name="Feldbauer M.J."/>
            <person name="Newman J.D."/>
        </authorList>
    </citation>
    <scope>NUCLEOTIDE SEQUENCE [LARGE SCALE GENOMIC DNA]</scope>
    <source>
        <strain evidence="10 11">LMG 29686</strain>
    </source>
</reference>
<dbReference type="Proteomes" id="UP000487757">
    <property type="component" value="Unassembled WGS sequence"/>
</dbReference>
<evidence type="ECO:0000259" key="9">
    <source>
        <dbReference type="Pfam" id="PF00930"/>
    </source>
</evidence>
<feature type="signal peptide" evidence="7">
    <location>
        <begin position="1"/>
        <end position="19"/>
    </location>
</feature>
<keyword evidence="2" id="KW-0720">Serine protease</keyword>
<protein>
    <recommendedName>
        <fullName evidence="5">Acyl-peptide hydrolase</fullName>
    </recommendedName>
    <alternativeName>
        <fullName evidence="4">Acylaminoacyl-peptidase</fullName>
    </alternativeName>
</protein>
<gene>
    <name evidence="10" type="ORF">GJU39_00325</name>
</gene>
<proteinExistence type="predicted"/>
<dbReference type="AlphaFoldDB" id="A0A7K0FSD2"/>
<sequence length="692" mass="75751">MKSLLFAILFLSLSSCIFAQSFSIQSALSYPFPTQLVAAPSGSTIAWAANEQGKRNIYIAEAPKYEAVKVTGYNEDDGQELTSLSISTDGNWIVFVRGGDHGGRDGGPVNAASATVAPKMQVLALNLKDRNMKVLGEGDHPLISPDSKTVIFDNAGQIKSVPLDGSATASSLFYAKGTNGSYKWSPDGKKIVFVGNRTDHSYIGIFADQKTPIQWLLPSFSRDVTPSWSPDGTEIAFVRLPGLGSETDSILGRKHQPWAIWKVNVNTGKGKQIYKAPETIRASFPLMEGGANLMWANERIVFTSYQDGWPHLYSMNTDGSDQKILTPGNFTVENIKLSNDKKTLVFAANTGKEKDDLDRRHIYRVPVNQANMELLSTGKGIEAYPVISGDNKNVFCLSSTAQRPLLPAQINPGKLKLIGEELIPKDFPLNAMVTPAHVRFKAADGNTVYGQLFSPKKIVKNHPAIVYVHGGPQRQMFLGWSPMDYYSIDYALNQYLVNMGFTVLSVNYRLGLGYGYDFHKPLKAGAQGASEYQDIKAAGEWLAKQPNINPDKIGIYGGSYGGYLTALALGKDSKLFAAGVDIHGVNDRFSSNAAAGKAPAPDADLAEKISVESSPVTYISTWTSPTLIIHADDDRNVAFSQSVDLARRFEDKNFEFESLVIPDDTHHWMKFSNGVKVSEATAEFLKRKLMKD</sequence>
<dbReference type="GO" id="GO:0004252">
    <property type="term" value="F:serine-type endopeptidase activity"/>
    <property type="evidence" value="ECO:0007669"/>
    <property type="project" value="InterPro"/>
</dbReference>
<evidence type="ECO:0000256" key="7">
    <source>
        <dbReference type="SAM" id="SignalP"/>
    </source>
</evidence>
<organism evidence="10 11">
    <name type="scientific">Pedobacter petrophilus</name>
    <dbReference type="NCBI Taxonomy" id="1908241"/>
    <lineage>
        <taxon>Bacteria</taxon>
        <taxon>Pseudomonadati</taxon>
        <taxon>Bacteroidota</taxon>
        <taxon>Sphingobacteriia</taxon>
        <taxon>Sphingobacteriales</taxon>
        <taxon>Sphingobacteriaceae</taxon>
        <taxon>Pedobacter</taxon>
    </lineage>
</organism>
<dbReference type="Pfam" id="PF00930">
    <property type="entry name" value="DPPIV_N"/>
    <property type="match status" value="1"/>
</dbReference>
<dbReference type="OrthoDB" id="9777457at2"/>
<keyword evidence="2" id="KW-0645">Protease</keyword>
<evidence type="ECO:0000256" key="1">
    <source>
        <dbReference type="ARBA" id="ARBA00022801"/>
    </source>
</evidence>
<dbReference type="Pfam" id="PF07676">
    <property type="entry name" value="PD40"/>
    <property type="match status" value="3"/>
</dbReference>
<comment type="function">
    <text evidence="6">This enzyme catalyzes the hydrolysis of the N-terminal peptide bond of an N-acetylated peptide to generate an N-acetylated amino acid and a peptide with a free N-terminus. It preferentially cleaves off Ac-Ala, Ac-Met and Ac-Ser. Also, involved in the degradation of oxidized and glycated proteins.</text>
</comment>
<dbReference type="InterPro" id="IPR029058">
    <property type="entry name" value="AB_hydrolase_fold"/>
</dbReference>
<dbReference type="SUPFAM" id="SSF53474">
    <property type="entry name" value="alpha/beta-Hydrolases"/>
    <property type="match status" value="1"/>
</dbReference>
<evidence type="ECO:0000256" key="6">
    <source>
        <dbReference type="ARBA" id="ARBA00045885"/>
    </source>
</evidence>
<evidence type="ECO:0000259" key="8">
    <source>
        <dbReference type="Pfam" id="PF00326"/>
    </source>
</evidence>
<dbReference type="InterPro" id="IPR002471">
    <property type="entry name" value="Pept_S9_AS"/>
</dbReference>
<dbReference type="GO" id="GO:0006508">
    <property type="term" value="P:proteolysis"/>
    <property type="evidence" value="ECO:0007669"/>
    <property type="project" value="InterPro"/>
</dbReference>
<dbReference type="PANTHER" id="PTHR42776">
    <property type="entry name" value="SERINE PEPTIDASE S9 FAMILY MEMBER"/>
    <property type="match status" value="1"/>
</dbReference>
<evidence type="ECO:0000256" key="3">
    <source>
        <dbReference type="ARBA" id="ARBA00022990"/>
    </source>
</evidence>
<keyword evidence="1" id="KW-0378">Hydrolase</keyword>
<evidence type="ECO:0000256" key="4">
    <source>
        <dbReference type="ARBA" id="ARBA00032284"/>
    </source>
</evidence>
<evidence type="ECO:0000313" key="11">
    <source>
        <dbReference type="Proteomes" id="UP000487757"/>
    </source>
</evidence>
<accession>A0A7K0FSD2</accession>
<dbReference type="InterPro" id="IPR011659">
    <property type="entry name" value="WD40"/>
</dbReference>